<dbReference type="InterPro" id="IPR011234">
    <property type="entry name" value="Fumarylacetoacetase-like_C"/>
</dbReference>
<dbReference type="HOGENOM" id="CLU_026207_2_0_1"/>
<dbReference type="UniPathway" id="UPA00139">
    <property type="reaction ID" value="UER00341"/>
</dbReference>
<evidence type="ECO:0000256" key="10">
    <source>
        <dbReference type="ARBA" id="ARBA00022878"/>
    </source>
</evidence>
<dbReference type="PANTHER" id="PTHR43069">
    <property type="entry name" value="FUMARYLACETOACETASE"/>
    <property type="match status" value="1"/>
</dbReference>
<feature type="domain" description="Fumarylacetoacetase N-terminal" evidence="17">
    <location>
        <begin position="16"/>
        <end position="119"/>
    </location>
</feature>
<dbReference type="NCBIfam" id="TIGR01266">
    <property type="entry name" value="fum_ac_acetase"/>
    <property type="match status" value="1"/>
</dbReference>
<comment type="cofactor">
    <cofactor evidence="15">
        <name>Mg(2+)</name>
        <dbReference type="ChEBI" id="CHEBI:18420"/>
    </cofactor>
    <cofactor evidence="15">
        <name>Ca(2+)</name>
        <dbReference type="ChEBI" id="CHEBI:29108"/>
    </cofactor>
</comment>
<keyword evidence="10 15" id="KW-0828">Tyrosine catabolism</keyword>
<accession>T1EEF7</accession>
<dbReference type="FunFam" id="2.30.30.230:FF:000001">
    <property type="entry name" value="Fumarylacetoacetase"/>
    <property type="match status" value="1"/>
</dbReference>
<feature type="binding site" evidence="14">
    <location>
        <position position="255"/>
    </location>
    <ligand>
        <name>Mg(2+)</name>
        <dbReference type="ChEBI" id="CHEBI:18420"/>
    </ligand>
</feature>
<feature type="binding site" evidence="14">
    <location>
        <position position="235"/>
    </location>
    <ligand>
        <name>Mg(2+)</name>
        <dbReference type="ChEBI" id="CHEBI:18420"/>
    </ligand>
</feature>
<dbReference type="GO" id="GO:0004334">
    <property type="term" value="F:fumarylacetoacetase activity"/>
    <property type="evidence" value="ECO:0000318"/>
    <property type="project" value="GO_Central"/>
</dbReference>
<feature type="binding site" evidence="14">
    <location>
        <position position="201"/>
    </location>
    <ligand>
        <name>Ca(2+)</name>
        <dbReference type="ChEBI" id="CHEBI:29108"/>
    </ligand>
</feature>
<dbReference type="EMBL" id="KB097639">
    <property type="protein sequence ID" value="ESN92725.1"/>
    <property type="molecule type" value="Genomic_DNA"/>
</dbReference>
<feature type="binding site" evidence="14">
    <location>
        <position position="235"/>
    </location>
    <ligand>
        <name>Ca(2+)</name>
        <dbReference type="ChEBI" id="CHEBI:29108"/>
    </ligand>
</feature>
<feature type="active site" description="Proton acceptor" evidence="12">
    <location>
        <position position="135"/>
    </location>
</feature>
<evidence type="ECO:0000256" key="7">
    <source>
        <dbReference type="ARBA" id="ARBA00022801"/>
    </source>
</evidence>
<dbReference type="OrthoDB" id="9971669at2759"/>
<dbReference type="GO" id="GO:1902000">
    <property type="term" value="P:homogentisate catabolic process"/>
    <property type="evidence" value="ECO:0000318"/>
    <property type="project" value="GO_Central"/>
</dbReference>
<evidence type="ECO:0000256" key="8">
    <source>
        <dbReference type="ARBA" id="ARBA00022837"/>
    </source>
</evidence>
<dbReference type="RefSeq" id="XP_009029028.1">
    <property type="nucleotide sequence ID" value="XM_009030780.1"/>
</dbReference>
<feature type="binding site" evidence="14">
    <location>
        <position position="128"/>
    </location>
    <ligand>
        <name>Ca(2+)</name>
        <dbReference type="ChEBI" id="CHEBI:29108"/>
    </ligand>
</feature>
<evidence type="ECO:0000313" key="19">
    <source>
        <dbReference type="EnsemblMetazoa" id="HelroP108136"/>
    </source>
</evidence>
<protein>
    <recommendedName>
        <fullName evidence="5 15">Fumarylacetoacetase</fullName>
        <ecNumber evidence="4 15">3.7.1.2</ecNumber>
    </recommendedName>
    <alternativeName>
        <fullName evidence="15">Fumarylacetoacetate hydrolase</fullName>
    </alternativeName>
</protein>
<dbReference type="GO" id="GO:0006559">
    <property type="term" value="P:L-phenylalanine catabolic process"/>
    <property type="evidence" value="ECO:0000318"/>
    <property type="project" value="GO_Central"/>
</dbReference>
<evidence type="ECO:0000256" key="15">
    <source>
        <dbReference type="RuleBase" id="RU366008"/>
    </source>
</evidence>
<dbReference type="Proteomes" id="UP000015101">
    <property type="component" value="Unassembled WGS sequence"/>
</dbReference>
<evidence type="ECO:0000256" key="13">
    <source>
        <dbReference type="PIRSR" id="PIRSR605959-2"/>
    </source>
</evidence>
<keyword evidence="8 14" id="KW-0106">Calcium</keyword>
<dbReference type="OMA" id="YWTAAQQ"/>
<feature type="binding site" evidence="13">
    <location>
        <position position="246"/>
    </location>
    <ligand>
        <name>substrate</name>
    </ligand>
</feature>
<dbReference type="SUPFAM" id="SSF63433">
    <property type="entry name" value="Fumarylacetoacetate hydrolase, FAH, N-terminal domain"/>
    <property type="match status" value="1"/>
</dbReference>
<name>T1EEF7_HELRO</name>
<dbReference type="FunFam" id="3.90.850.10:FF:000004">
    <property type="entry name" value="Fumarylacetoacetase"/>
    <property type="match status" value="1"/>
</dbReference>
<comment type="similarity">
    <text evidence="3 15">Belongs to the FAH family.</text>
</comment>
<comment type="pathway">
    <text evidence="2 15">Amino-acid degradation; L-phenylalanine degradation; acetoacetate and fumarate from L-phenylalanine: step 6/6.</text>
</comment>
<evidence type="ECO:0000256" key="3">
    <source>
        <dbReference type="ARBA" id="ARBA00010211"/>
    </source>
</evidence>
<keyword evidence="20" id="KW-1185">Reference proteome</keyword>
<dbReference type="InterPro" id="IPR005959">
    <property type="entry name" value="Fumarylacetoacetase"/>
</dbReference>
<proteinExistence type="inferred from homology"/>
<dbReference type="STRING" id="6412.T1EEF7"/>
<dbReference type="EC" id="3.7.1.2" evidence="4 15"/>
<organism evidence="19 20">
    <name type="scientific">Helobdella robusta</name>
    <name type="common">Californian leech</name>
    <dbReference type="NCBI Taxonomy" id="6412"/>
    <lineage>
        <taxon>Eukaryota</taxon>
        <taxon>Metazoa</taxon>
        <taxon>Spiralia</taxon>
        <taxon>Lophotrochozoa</taxon>
        <taxon>Annelida</taxon>
        <taxon>Clitellata</taxon>
        <taxon>Hirudinea</taxon>
        <taxon>Rhynchobdellida</taxon>
        <taxon>Glossiphoniidae</taxon>
        <taxon>Helobdella</taxon>
    </lineage>
</organism>
<dbReference type="SUPFAM" id="SSF56529">
    <property type="entry name" value="FAH"/>
    <property type="match status" value="1"/>
</dbReference>
<evidence type="ECO:0000259" key="17">
    <source>
        <dbReference type="Pfam" id="PF09298"/>
    </source>
</evidence>
<dbReference type="GO" id="GO:0006572">
    <property type="term" value="P:L-tyrosine catabolic process"/>
    <property type="evidence" value="ECO:0000318"/>
    <property type="project" value="GO_Central"/>
</dbReference>
<evidence type="ECO:0000256" key="6">
    <source>
        <dbReference type="ARBA" id="ARBA00022723"/>
    </source>
</evidence>
<feature type="binding site" evidence="13">
    <location>
        <position position="352"/>
    </location>
    <ligand>
        <name>substrate</name>
    </ligand>
</feature>
<keyword evidence="6 14" id="KW-0479">Metal-binding</keyword>
<feature type="domain" description="Fumarylacetoacetase-like C-terminal" evidence="16">
    <location>
        <begin position="150"/>
        <end position="410"/>
    </location>
</feature>
<dbReference type="Gene3D" id="3.90.850.10">
    <property type="entry name" value="Fumarylacetoacetase-like, C-terminal domain"/>
    <property type="match status" value="1"/>
</dbReference>
<evidence type="ECO:0000256" key="2">
    <source>
        <dbReference type="ARBA" id="ARBA00004782"/>
    </source>
</evidence>
<keyword evidence="11 15" id="KW-0585">Phenylalanine catabolism</keyword>
<reference evidence="20" key="1">
    <citation type="submission" date="2012-12" db="EMBL/GenBank/DDBJ databases">
        <authorList>
            <person name="Hellsten U."/>
            <person name="Grimwood J."/>
            <person name="Chapman J.A."/>
            <person name="Shapiro H."/>
            <person name="Aerts A."/>
            <person name="Otillar R.P."/>
            <person name="Terry A.Y."/>
            <person name="Boore J.L."/>
            <person name="Simakov O."/>
            <person name="Marletaz F."/>
            <person name="Cho S.-J."/>
            <person name="Edsinger-Gonzales E."/>
            <person name="Havlak P."/>
            <person name="Kuo D.-H."/>
            <person name="Larsson T."/>
            <person name="Lv J."/>
            <person name="Arendt D."/>
            <person name="Savage R."/>
            <person name="Osoegawa K."/>
            <person name="de Jong P."/>
            <person name="Lindberg D.R."/>
            <person name="Seaver E.C."/>
            <person name="Weisblat D.A."/>
            <person name="Putnam N.H."/>
            <person name="Grigoriev I.V."/>
            <person name="Rokhsar D.S."/>
        </authorList>
    </citation>
    <scope>NUCLEOTIDE SEQUENCE</scope>
</reference>
<dbReference type="EMBL" id="AMQM01001849">
    <property type="status" value="NOT_ANNOTATED_CDS"/>
    <property type="molecule type" value="Genomic_DNA"/>
</dbReference>
<dbReference type="InterPro" id="IPR036462">
    <property type="entry name" value="Fumarylacetoacetase_N_sf"/>
</dbReference>
<sequence>MAESLGIAADCHFTIHNLPYGIFSTQCNSKHRIGVAIGEYVLDVGLVKHLFDGPTIRKNIHVFDKEVLNDFMSLGKQSWKETRDKLTELLSSDSSALLSNRDLREKALILQKDVTMHLPANIGSDYTDFYSSIYHATNVGIMFRGADNALMPNWKHLPVGYHGRASSVVVSGTPVRRPNGQMCPDESKPPVYGPCRTLDIELEVAFFTGPGNTLGQPISVHEAQDHIFGFVLMNDWSARDVQKWEYIPLGPFLGKNFSTTISAWVVPTDALLPFIVDNMFQDPEPLPYLKHLDNFNFDINLEVSLKTDEIREHVTISKSNYKYMYWTAKQQLSHHTVNGCNIRPGDLLASGTISGQTPDSYGSLLELCWKGTKPIHLSDTVTRTFLKDGDEVRLTGWCERDGKRIGFGECSGKILPAI</sequence>
<dbReference type="CTD" id="20194959"/>
<feature type="binding site" evidence="13">
    <location>
        <position position="144"/>
    </location>
    <ligand>
        <name>substrate</name>
    </ligand>
</feature>
<evidence type="ECO:0000256" key="12">
    <source>
        <dbReference type="PIRSR" id="PIRSR605959-1"/>
    </source>
</evidence>
<dbReference type="KEGG" id="hro:HELRODRAFT_108136"/>
<keyword evidence="7 15" id="KW-0378">Hydrolase</keyword>
<dbReference type="GO" id="GO:0046872">
    <property type="term" value="F:metal ion binding"/>
    <property type="evidence" value="ECO:0007669"/>
    <property type="project" value="UniProtKB-UniRule"/>
</dbReference>
<dbReference type="Pfam" id="PF09298">
    <property type="entry name" value="FAA_hydrolase_N"/>
    <property type="match status" value="1"/>
</dbReference>
<feature type="binding site" evidence="14">
    <location>
        <position position="203"/>
    </location>
    <ligand>
        <name>Ca(2+)</name>
        <dbReference type="ChEBI" id="CHEBI:29108"/>
    </ligand>
</feature>
<dbReference type="Pfam" id="PF01557">
    <property type="entry name" value="FAA_hydrolase"/>
    <property type="match status" value="1"/>
</dbReference>
<reference evidence="18 20" key="2">
    <citation type="journal article" date="2013" name="Nature">
        <title>Insights into bilaterian evolution from three spiralian genomes.</title>
        <authorList>
            <person name="Simakov O."/>
            <person name="Marletaz F."/>
            <person name="Cho S.J."/>
            <person name="Edsinger-Gonzales E."/>
            <person name="Havlak P."/>
            <person name="Hellsten U."/>
            <person name="Kuo D.H."/>
            <person name="Larsson T."/>
            <person name="Lv J."/>
            <person name="Arendt D."/>
            <person name="Savage R."/>
            <person name="Osoegawa K."/>
            <person name="de Jong P."/>
            <person name="Grimwood J."/>
            <person name="Chapman J.A."/>
            <person name="Shapiro H."/>
            <person name="Aerts A."/>
            <person name="Otillar R.P."/>
            <person name="Terry A.Y."/>
            <person name="Boore J.L."/>
            <person name="Grigoriev I.V."/>
            <person name="Lindberg D.R."/>
            <person name="Seaver E.C."/>
            <person name="Weisblat D.A."/>
            <person name="Putnam N.H."/>
            <person name="Rokhsar D.S."/>
        </authorList>
    </citation>
    <scope>NUCLEOTIDE SEQUENCE</scope>
</reference>
<comment type="catalytic activity">
    <reaction evidence="1 15">
        <text>4-fumarylacetoacetate + H2O = acetoacetate + fumarate + H(+)</text>
        <dbReference type="Rhea" id="RHEA:10244"/>
        <dbReference type="ChEBI" id="CHEBI:13705"/>
        <dbReference type="ChEBI" id="CHEBI:15377"/>
        <dbReference type="ChEBI" id="CHEBI:15378"/>
        <dbReference type="ChEBI" id="CHEBI:18034"/>
        <dbReference type="ChEBI" id="CHEBI:29806"/>
        <dbReference type="EC" id="3.7.1.2"/>
    </reaction>
</comment>
<evidence type="ECO:0000256" key="1">
    <source>
        <dbReference type="ARBA" id="ARBA00000353"/>
    </source>
</evidence>
<evidence type="ECO:0000259" key="16">
    <source>
        <dbReference type="Pfam" id="PF01557"/>
    </source>
</evidence>
<dbReference type="InterPro" id="IPR036663">
    <property type="entry name" value="Fumarylacetoacetase_C_sf"/>
</dbReference>
<feature type="binding site" evidence="14">
    <location>
        <position position="259"/>
    </location>
    <ligand>
        <name>Mg(2+)</name>
        <dbReference type="ChEBI" id="CHEBI:18420"/>
    </ligand>
</feature>
<evidence type="ECO:0000256" key="14">
    <source>
        <dbReference type="PIRSR" id="PIRSR605959-3"/>
    </source>
</evidence>
<dbReference type="InterPro" id="IPR015377">
    <property type="entry name" value="Fumarylacetoacetase_N"/>
</dbReference>
<dbReference type="GeneID" id="20194959"/>
<dbReference type="InParanoid" id="T1EEF7"/>
<evidence type="ECO:0000313" key="20">
    <source>
        <dbReference type="Proteomes" id="UP000015101"/>
    </source>
</evidence>
<feature type="binding site" evidence="13">
    <location>
        <position position="242"/>
    </location>
    <ligand>
        <name>substrate</name>
    </ligand>
</feature>
<feature type="binding site" evidence="13">
    <location>
        <position position="130"/>
    </location>
    <ligand>
        <name>substrate</name>
    </ligand>
</feature>
<evidence type="ECO:0000313" key="18">
    <source>
        <dbReference type="EMBL" id="ESN92725.1"/>
    </source>
</evidence>
<evidence type="ECO:0000256" key="11">
    <source>
        <dbReference type="ARBA" id="ARBA00023232"/>
    </source>
</evidence>
<dbReference type="PANTHER" id="PTHR43069:SF2">
    <property type="entry name" value="FUMARYLACETOACETASE"/>
    <property type="match status" value="1"/>
</dbReference>
<dbReference type="Gene3D" id="2.30.30.230">
    <property type="entry name" value="Fumarylacetoacetase, N-terminal domain"/>
    <property type="match status" value="1"/>
</dbReference>
<evidence type="ECO:0000256" key="4">
    <source>
        <dbReference type="ARBA" id="ARBA00012094"/>
    </source>
</evidence>
<evidence type="ECO:0000256" key="9">
    <source>
        <dbReference type="ARBA" id="ARBA00022842"/>
    </source>
</evidence>
<dbReference type="FunCoup" id="T1EEF7">
    <property type="interactions" value="465"/>
</dbReference>
<dbReference type="AlphaFoldDB" id="T1EEF7"/>
<gene>
    <name evidence="19" type="primary">20194959</name>
    <name evidence="18" type="ORF">HELRODRAFT_108136</name>
</gene>
<dbReference type="eggNOG" id="KOG2843">
    <property type="taxonomic scope" value="Eukaryota"/>
</dbReference>
<reference evidence="19" key="3">
    <citation type="submission" date="2015-06" db="UniProtKB">
        <authorList>
            <consortium name="EnsemblMetazoa"/>
        </authorList>
    </citation>
    <scope>IDENTIFICATION</scope>
</reference>
<keyword evidence="9 14" id="KW-0460">Magnesium</keyword>
<evidence type="ECO:0000256" key="5">
    <source>
        <dbReference type="ARBA" id="ARBA00014741"/>
    </source>
</evidence>
<dbReference type="EnsemblMetazoa" id="HelroT108136">
    <property type="protein sequence ID" value="HelroP108136"/>
    <property type="gene ID" value="HelroG108136"/>
</dbReference>